<evidence type="ECO:0000256" key="5">
    <source>
        <dbReference type="ARBA" id="ARBA00023125"/>
    </source>
</evidence>
<feature type="domain" description="PAC" evidence="11">
    <location>
        <begin position="172"/>
        <end position="224"/>
    </location>
</feature>
<dbReference type="PANTHER" id="PTHR32071">
    <property type="entry name" value="TRANSCRIPTIONAL REGULATORY PROTEIN"/>
    <property type="match status" value="1"/>
</dbReference>
<dbReference type="InterPro" id="IPR009057">
    <property type="entry name" value="Homeodomain-like_sf"/>
</dbReference>
<sequence length="559" mass="63334">MNGTQSLAMLSFPALVLDGKDRLLEYNDRLEQLIGGAPASETPIRAIFSAWKKEEDSKLIEAAHGDKSFIFIESIQEKEGVRFLVGTETDELSRLRMENKELKNLNRELDAVIENSYDGIYITDHKGKTWKTNSAIERITAIPKEYYIGKTVDELVERGILKNSVSKKVMELKRTVSYVQKNYAGKETLLTGTPVFNEEGNIEKIVTNIRDLSDLNELQEKLSKLNRLNDKYKEELSQLKGEEGQRKGVVAQSVSMKRIFETADRIANIDATVLILGETGVGKDVLAKYLYEESVRSKEGEFLKINCGAIPPELLESELFGYEGGAFTGASRNGKPGMFELADNGMLFMDEIGELPLNLQVKLLRVIQEGEIQRIGGVQTKNVDVRILAATNRNLEEMVAAGEFRGDLYYRLNVIPIHIPPLRERKDDILPLIRMFLNQVNDKYQLKKEFDRGLKEFFLSYGWPGNIRELSNLIERLAVTSDGDIIRMDDLPPEYQRREGGKAEPEIISLKDAAEAAEREMIAIAVEKYPNTYEVAKALKTSQPTIVRKMKKYGIKFHH</sequence>
<dbReference type="SMART" id="SM00382">
    <property type="entry name" value="AAA"/>
    <property type="match status" value="1"/>
</dbReference>
<keyword evidence="2" id="KW-0058">Aromatic hydrocarbons catabolism</keyword>
<dbReference type="InterPro" id="IPR013767">
    <property type="entry name" value="PAS_fold"/>
</dbReference>
<dbReference type="PROSITE" id="PS00675">
    <property type="entry name" value="SIGMA54_INTERACT_1"/>
    <property type="match status" value="1"/>
</dbReference>
<keyword evidence="1" id="KW-0547">Nucleotide-binding</keyword>
<dbReference type="SUPFAM" id="SSF52540">
    <property type="entry name" value="P-loop containing nucleoside triphosphate hydrolases"/>
    <property type="match status" value="1"/>
</dbReference>
<dbReference type="Gene3D" id="3.30.450.20">
    <property type="entry name" value="PAS domain"/>
    <property type="match status" value="1"/>
</dbReference>
<keyword evidence="5" id="KW-0238">DNA-binding</keyword>
<keyword evidence="3" id="KW-0067">ATP-binding</keyword>
<dbReference type="CDD" id="cd00130">
    <property type="entry name" value="PAS"/>
    <property type="match status" value="1"/>
</dbReference>
<dbReference type="SUPFAM" id="SSF46689">
    <property type="entry name" value="Homeodomain-like"/>
    <property type="match status" value="1"/>
</dbReference>
<evidence type="ECO:0000256" key="8">
    <source>
        <dbReference type="SAM" id="Coils"/>
    </source>
</evidence>
<evidence type="ECO:0000259" key="11">
    <source>
        <dbReference type="PROSITE" id="PS50113"/>
    </source>
</evidence>
<protein>
    <recommendedName>
        <fullName evidence="7">HTH-type transcriptional regulatory protein TyrR</fullName>
    </recommendedName>
</protein>
<dbReference type="PROSITE" id="PS00676">
    <property type="entry name" value="SIGMA54_INTERACT_2"/>
    <property type="match status" value="1"/>
</dbReference>
<keyword evidence="6" id="KW-0804">Transcription</keyword>
<dbReference type="InterPro" id="IPR035965">
    <property type="entry name" value="PAS-like_dom_sf"/>
</dbReference>
<evidence type="ECO:0000256" key="7">
    <source>
        <dbReference type="ARBA" id="ARBA00029500"/>
    </source>
</evidence>
<feature type="domain" description="PAS" evidence="10">
    <location>
        <begin position="105"/>
        <end position="156"/>
    </location>
</feature>
<dbReference type="InterPro" id="IPR027417">
    <property type="entry name" value="P-loop_NTPase"/>
</dbReference>
<dbReference type="Gene3D" id="1.10.8.60">
    <property type="match status" value="1"/>
</dbReference>
<dbReference type="InterPro" id="IPR025662">
    <property type="entry name" value="Sigma_54_int_dom_ATP-bd_1"/>
</dbReference>
<dbReference type="Pfam" id="PF00158">
    <property type="entry name" value="Sigma54_activat"/>
    <property type="match status" value="1"/>
</dbReference>
<dbReference type="SUPFAM" id="SSF55785">
    <property type="entry name" value="PYP-like sensor domain (PAS domain)"/>
    <property type="match status" value="1"/>
</dbReference>
<dbReference type="InterPro" id="IPR000700">
    <property type="entry name" value="PAS-assoc_C"/>
</dbReference>
<evidence type="ECO:0000256" key="2">
    <source>
        <dbReference type="ARBA" id="ARBA00022797"/>
    </source>
</evidence>
<evidence type="ECO:0000313" key="12">
    <source>
        <dbReference type="EMBL" id="MFC2949685.1"/>
    </source>
</evidence>
<evidence type="ECO:0000256" key="6">
    <source>
        <dbReference type="ARBA" id="ARBA00023163"/>
    </source>
</evidence>
<dbReference type="InterPro" id="IPR025943">
    <property type="entry name" value="Sigma_54_int_dom_ATP-bd_2"/>
</dbReference>
<dbReference type="SMART" id="SM00091">
    <property type="entry name" value="PAS"/>
    <property type="match status" value="1"/>
</dbReference>
<dbReference type="PROSITE" id="PS00688">
    <property type="entry name" value="SIGMA54_INTERACT_3"/>
    <property type="match status" value="1"/>
</dbReference>
<dbReference type="Gene3D" id="3.40.50.300">
    <property type="entry name" value="P-loop containing nucleotide triphosphate hydrolases"/>
    <property type="match status" value="1"/>
</dbReference>
<dbReference type="Pfam" id="PF00989">
    <property type="entry name" value="PAS"/>
    <property type="match status" value="1"/>
</dbReference>
<reference evidence="13" key="1">
    <citation type="journal article" date="2019" name="Int. J. Syst. Evol. Microbiol.">
        <title>The Global Catalogue of Microorganisms (GCM) 10K type strain sequencing project: providing services to taxonomists for standard genome sequencing and annotation.</title>
        <authorList>
            <consortium name="The Broad Institute Genomics Platform"/>
            <consortium name="The Broad Institute Genome Sequencing Center for Infectious Disease"/>
            <person name="Wu L."/>
            <person name="Ma J."/>
        </authorList>
    </citation>
    <scope>NUCLEOTIDE SEQUENCE [LARGE SCALE GENOMIC DNA]</scope>
    <source>
        <strain evidence="13">KCTC 13193</strain>
    </source>
</reference>
<evidence type="ECO:0000259" key="10">
    <source>
        <dbReference type="PROSITE" id="PS50112"/>
    </source>
</evidence>
<dbReference type="InterPro" id="IPR025944">
    <property type="entry name" value="Sigma_54_int_dom_CS"/>
</dbReference>
<dbReference type="PROSITE" id="PS50112">
    <property type="entry name" value="PAS"/>
    <property type="match status" value="1"/>
</dbReference>
<evidence type="ECO:0000256" key="1">
    <source>
        <dbReference type="ARBA" id="ARBA00022741"/>
    </source>
</evidence>
<proteinExistence type="predicted"/>
<dbReference type="NCBIfam" id="TIGR00229">
    <property type="entry name" value="sensory_box"/>
    <property type="match status" value="1"/>
</dbReference>
<dbReference type="PROSITE" id="PS50113">
    <property type="entry name" value="PAC"/>
    <property type="match status" value="1"/>
</dbReference>
<keyword evidence="13" id="KW-1185">Reference proteome</keyword>
<dbReference type="Pfam" id="PF18024">
    <property type="entry name" value="HTH_50"/>
    <property type="match status" value="1"/>
</dbReference>
<dbReference type="InterPro" id="IPR002078">
    <property type="entry name" value="Sigma_54_int"/>
</dbReference>
<dbReference type="PROSITE" id="PS50045">
    <property type="entry name" value="SIGMA54_INTERACT_4"/>
    <property type="match status" value="1"/>
</dbReference>
<name>A0ABV7AAC4_9BACI</name>
<dbReference type="CDD" id="cd00009">
    <property type="entry name" value="AAA"/>
    <property type="match status" value="1"/>
</dbReference>
<feature type="coiled-coil region" evidence="8">
    <location>
        <begin position="85"/>
        <end position="115"/>
    </location>
</feature>
<dbReference type="InterPro" id="IPR058031">
    <property type="entry name" value="AAA_lid_NorR"/>
</dbReference>
<dbReference type="Gene3D" id="1.10.10.60">
    <property type="entry name" value="Homeodomain-like"/>
    <property type="match status" value="1"/>
</dbReference>
<accession>A0ABV7AAC4</accession>
<dbReference type="EMBL" id="JBHRRZ010000038">
    <property type="protein sequence ID" value="MFC2949685.1"/>
    <property type="molecule type" value="Genomic_DNA"/>
</dbReference>
<dbReference type="Proteomes" id="UP001595387">
    <property type="component" value="Unassembled WGS sequence"/>
</dbReference>
<dbReference type="InterPro" id="IPR030828">
    <property type="entry name" value="HTH_TyrR"/>
</dbReference>
<dbReference type="RefSeq" id="WP_390307656.1">
    <property type="nucleotide sequence ID" value="NZ_JBHRRZ010000038.1"/>
</dbReference>
<keyword evidence="4" id="KW-0805">Transcription regulation</keyword>
<keyword evidence="8" id="KW-0175">Coiled coil</keyword>
<feature type="domain" description="Sigma-54 factor interaction" evidence="9">
    <location>
        <begin position="249"/>
        <end position="479"/>
    </location>
</feature>
<comment type="caution">
    <text evidence="12">The sequence shown here is derived from an EMBL/GenBank/DDBJ whole genome shotgun (WGS) entry which is preliminary data.</text>
</comment>
<evidence type="ECO:0000256" key="4">
    <source>
        <dbReference type="ARBA" id="ARBA00023015"/>
    </source>
</evidence>
<dbReference type="InterPro" id="IPR000014">
    <property type="entry name" value="PAS"/>
</dbReference>
<dbReference type="InterPro" id="IPR003593">
    <property type="entry name" value="AAA+_ATPase"/>
</dbReference>
<dbReference type="Pfam" id="PF25601">
    <property type="entry name" value="AAA_lid_14"/>
    <property type="match status" value="1"/>
</dbReference>
<dbReference type="PANTHER" id="PTHR32071:SF57">
    <property type="entry name" value="C4-DICARBOXYLATE TRANSPORT TRANSCRIPTIONAL REGULATORY PROTEIN DCTD"/>
    <property type="match status" value="1"/>
</dbReference>
<evidence type="ECO:0000256" key="3">
    <source>
        <dbReference type="ARBA" id="ARBA00022840"/>
    </source>
</evidence>
<organism evidence="12 13">
    <name type="scientific">Virgibacillus sediminis</name>
    <dbReference type="NCBI Taxonomy" id="202260"/>
    <lineage>
        <taxon>Bacteria</taxon>
        <taxon>Bacillati</taxon>
        <taxon>Bacillota</taxon>
        <taxon>Bacilli</taxon>
        <taxon>Bacillales</taxon>
        <taxon>Bacillaceae</taxon>
        <taxon>Virgibacillus</taxon>
    </lineage>
</organism>
<evidence type="ECO:0000259" key="9">
    <source>
        <dbReference type="PROSITE" id="PS50045"/>
    </source>
</evidence>
<evidence type="ECO:0000313" key="13">
    <source>
        <dbReference type="Proteomes" id="UP001595387"/>
    </source>
</evidence>
<feature type="coiled-coil region" evidence="8">
    <location>
        <begin position="215"/>
        <end position="245"/>
    </location>
</feature>
<gene>
    <name evidence="12" type="ORF">ACFODW_15290</name>
</gene>